<proteinExistence type="predicted"/>
<organism evidence="2 3">
    <name type="scientific">Solicola gregarius</name>
    <dbReference type="NCBI Taxonomy" id="2908642"/>
    <lineage>
        <taxon>Bacteria</taxon>
        <taxon>Bacillati</taxon>
        <taxon>Actinomycetota</taxon>
        <taxon>Actinomycetes</taxon>
        <taxon>Propionibacteriales</taxon>
        <taxon>Nocardioidaceae</taxon>
        <taxon>Solicola</taxon>
    </lineage>
</organism>
<dbReference type="RefSeq" id="WP_271634934.1">
    <property type="nucleotide sequence ID" value="NZ_CP094970.1"/>
</dbReference>
<dbReference type="KEGG" id="sgrg:L0C25_03160"/>
<sequence length="78" mass="8774">MEILLWLAAPLAVTALAMLWAAWLGRSRDARATDERAHERLSRAMRRRSRKPLMVATQPHERSSGVAVRPSSRGRGAR</sequence>
<keyword evidence="3" id="KW-1185">Reference proteome</keyword>
<feature type="compositionally biased region" description="Basic and acidic residues" evidence="1">
    <location>
        <begin position="29"/>
        <end position="42"/>
    </location>
</feature>
<gene>
    <name evidence="2" type="ORF">L0C25_03160</name>
</gene>
<protein>
    <submittedName>
        <fullName evidence="2">Uncharacterized protein</fullName>
    </submittedName>
</protein>
<dbReference type="Proteomes" id="UP001164390">
    <property type="component" value="Chromosome"/>
</dbReference>
<name>A0AA46YM18_9ACTN</name>
<reference evidence="2" key="1">
    <citation type="submission" date="2022-01" db="EMBL/GenBank/DDBJ databases">
        <title>Nocardioidaceae gen. sp. A5X3R13.</title>
        <authorList>
            <person name="Lopez Marin M.A."/>
            <person name="Uhlik O."/>
        </authorList>
    </citation>
    <scope>NUCLEOTIDE SEQUENCE</scope>
    <source>
        <strain evidence="2">A5X3R13</strain>
    </source>
</reference>
<evidence type="ECO:0000313" key="3">
    <source>
        <dbReference type="Proteomes" id="UP001164390"/>
    </source>
</evidence>
<evidence type="ECO:0000256" key="1">
    <source>
        <dbReference type="SAM" id="MobiDB-lite"/>
    </source>
</evidence>
<accession>A0AA46YM18</accession>
<dbReference type="EMBL" id="CP094970">
    <property type="protein sequence ID" value="UYM06086.1"/>
    <property type="molecule type" value="Genomic_DNA"/>
</dbReference>
<evidence type="ECO:0000313" key="2">
    <source>
        <dbReference type="EMBL" id="UYM06086.1"/>
    </source>
</evidence>
<feature type="region of interest" description="Disordered" evidence="1">
    <location>
        <begin position="29"/>
        <end position="78"/>
    </location>
</feature>
<dbReference type="AlphaFoldDB" id="A0AA46YM18"/>